<dbReference type="PANTHER" id="PTHR31751:SF7">
    <property type="entry name" value="THAP-TYPE DOMAIN-CONTAINING PROTEIN"/>
    <property type="match status" value="1"/>
</dbReference>
<organism evidence="2 3">
    <name type="scientific">Trichonephila clavipes</name>
    <name type="common">Golden silk orbweaver</name>
    <name type="synonym">Nephila clavipes</name>
    <dbReference type="NCBI Taxonomy" id="2585209"/>
    <lineage>
        <taxon>Eukaryota</taxon>
        <taxon>Metazoa</taxon>
        <taxon>Ecdysozoa</taxon>
        <taxon>Arthropoda</taxon>
        <taxon>Chelicerata</taxon>
        <taxon>Arachnida</taxon>
        <taxon>Araneae</taxon>
        <taxon>Araneomorphae</taxon>
        <taxon>Entelegynae</taxon>
        <taxon>Araneoidea</taxon>
        <taxon>Nephilidae</taxon>
        <taxon>Trichonephila</taxon>
    </lineage>
</organism>
<gene>
    <name evidence="2" type="primary">AVEN_14471_1</name>
    <name evidence="2" type="ORF">TNCV_2348541</name>
</gene>
<keyword evidence="3" id="KW-1185">Reference proteome</keyword>
<dbReference type="InterPro" id="IPR049012">
    <property type="entry name" value="Mutator_transp_dom"/>
</dbReference>
<name>A0A8X6VPV9_TRICX</name>
<accession>A0A8X6VPV9</accession>
<comment type="caution">
    <text evidence="2">The sequence shown here is derived from an EMBL/GenBank/DDBJ whole genome shotgun (WGS) entry which is preliminary data.</text>
</comment>
<dbReference type="Proteomes" id="UP000887159">
    <property type="component" value="Unassembled WGS sequence"/>
</dbReference>
<sequence length="533" mass="59272">MMKHLSSILLNPLVPKKLESSHTSLEIFSERLFETSKDNRIVSWTTLISFFAIVCCPDCYSQGLELIEDSVSGLCSHMNLKCKNCSFLKGFPTTEKMKGSCLINSSIVLGLRIIGKGFSAGKKLCAFLGLPFLSKLAFRNQERKLLKATERVAQENINAALSEIKGSNSFTKCGISIDGTWQRRGYSSLNGCVSAISVDTGKILDIEVMTQYCHICAKGNSQSSKHVCSNYKGSAGNMEVVGAYRIFERSNVRNVQYNEYYGDGDSKGYESVKNFYGINTVTKLECIGHVQKRVGGRLRQLKKTTKCLGGKNKLTDKLIDRIQNYYGIAIRNNVGNLQKMMSSVIAAFFHCVSGKNNSLHGQCPEGSESWCHYQRAKAAGSPLKEIEQGLPNKIINQIKPTYLKLCNETLLKKCLHGKTQNCNESYNNILWNIVPKNIFIGLETFRLGALLALILYNSGYAGILSVIRNVNGSLPESVAQELLKFDKQRISTSLRHSLPIAKLSRKKKRKAARKTKSTKDEKTEGLVYSYGGF</sequence>
<reference evidence="2" key="1">
    <citation type="submission" date="2020-08" db="EMBL/GenBank/DDBJ databases">
        <title>Multicomponent nature underlies the extraordinary mechanical properties of spider dragline silk.</title>
        <authorList>
            <person name="Kono N."/>
            <person name="Nakamura H."/>
            <person name="Mori M."/>
            <person name="Yoshida Y."/>
            <person name="Ohtoshi R."/>
            <person name="Malay A.D."/>
            <person name="Moran D.A.P."/>
            <person name="Tomita M."/>
            <person name="Numata K."/>
            <person name="Arakawa K."/>
        </authorList>
    </citation>
    <scope>NUCLEOTIDE SEQUENCE</scope>
</reference>
<evidence type="ECO:0000313" key="3">
    <source>
        <dbReference type="Proteomes" id="UP000887159"/>
    </source>
</evidence>
<proteinExistence type="predicted"/>
<feature type="domain" description="Mutator-like transposase" evidence="1">
    <location>
        <begin position="39"/>
        <end position="371"/>
    </location>
</feature>
<dbReference type="Pfam" id="PF20700">
    <property type="entry name" value="Mutator"/>
    <property type="match status" value="1"/>
</dbReference>
<dbReference type="EMBL" id="BMAU01021338">
    <property type="protein sequence ID" value="GFY16209.1"/>
    <property type="molecule type" value="Genomic_DNA"/>
</dbReference>
<evidence type="ECO:0000313" key="2">
    <source>
        <dbReference type="EMBL" id="GFY16209.1"/>
    </source>
</evidence>
<dbReference type="PANTHER" id="PTHR31751">
    <property type="entry name" value="SI:CH211-108C17.2-RELATED-RELATED"/>
    <property type="match status" value="1"/>
</dbReference>
<protein>
    <recommendedName>
        <fullName evidence="1">Mutator-like transposase domain-containing protein</fullName>
    </recommendedName>
</protein>
<dbReference type="AlphaFoldDB" id="A0A8X6VPV9"/>
<evidence type="ECO:0000259" key="1">
    <source>
        <dbReference type="Pfam" id="PF20700"/>
    </source>
</evidence>